<comment type="caution">
    <text evidence="2">The sequence shown here is derived from an EMBL/GenBank/DDBJ whole genome shotgun (WGS) entry which is preliminary data.</text>
</comment>
<organism evidence="2 3">
    <name type="scientific">Bacillus inaquosorum</name>
    <dbReference type="NCBI Taxonomy" id="483913"/>
    <lineage>
        <taxon>Bacteria</taxon>
        <taxon>Bacillati</taxon>
        <taxon>Bacillota</taxon>
        <taxon>Bacilli</taxon>
        <taxon>Bacillales</taxon>
        <taxon>Bacillaceae</taxon>
        <taxon>Bacillus</taxon>
    </lineage>
</organism>
<evidence type="ECO:0000256" key="1">
    <source>
        <dbReference type="SAM" id="MobiDB-lite"/>
    </source>
</evidence>
<dbReference type="AlphaFoldDB" id="A0A9Q4ETH6"/>
<feature type="region of interest" description="Disordered" evidence="1">
    <location>
        <begin position="46"/>
        <end position="66"/>
    </location>
</feature>
<proteinExistence type="predicted"/>
<evidence type="ECO:0000313" key="2">
    <source>
        <dbReference type="EMBL" id="MCY9230684.1"/>
    </source>
</evidence>
<feature type="region of interest" description="Disordered" evidence="1">
    <location>
        <begin position="1"/>
        <end position="20"/>
    </location>
</feature>
<sequence>MKKNRHSKDMQNHKKPMNKKVLEEEFSSEFGDYNAGKIIETLEVTKPKKKKEKKQNKKRPLRRCSA</sequence>
<gene>
    <name evidence="2" type="ORF">MOE99_15275</name>
</gene>
<dbReference type="EMBL" id="JALAXJ010000016">
    <property type="protein sequence ID" value="MCY9230684.1"/>
    <property type="molecule type" value="Genomic_DNA"/>
</dbReference>
<reference evidence="2" key="1">
    <citation type="submission" date="2022-02" db="EMBL/GenBank/DDBJ databases">
        <title>Crop Bioprotection Bacillus Genome Sequencing.</title>
        <authorList>
            <person name="Dunlap C."/>
        </authorList>
    </citation>
    <scope>NUCLEOTIDE SEQUENCE</scope>
    <source>
        <strain evidence="2">T20C13</strain>
    </source>
</reference>
<accession>A0A9Q4ETH6</accession>
<name>A0A9Q4ETH6_9BACI</name>
<protein>
    <recommendedName>
        <fullName evidence="4">YkzE</fullName>
    </recommendedName>
</protein>
<feature type="compositionally biased region" description="Basic residues" evidence="1">
    <location>
        <begin position="47"/>
        <end position="66"/>
    </location>
</feature>
<evidence type="ECO:0008006" key="4">
    <source>
        <dbReference type="Google" id="ProtNLM"/>
    </source>
</evidence>
<dbReference type="RefSeq" id="WP_268310130.1">
    <property type="nucleotide sequence ID" value="NZ_JALAXJ010000016.1"/>
</dbReference>
<dbReference type="Proteomes" id="UP001066278">
    <property type="component" value="Unassembled WGS sequence"/>
</dbReference>
<evidence type="ECO:0000313" key="3">
    <source>
        <dbReference type="Proteomes" id="UP001066278"/>
    </source>
</evidence>